<feature type="compositionally biased region" description="Basic and acidic residues" evidence="2">
    <location>
        <begin position="1"/>
        <end position="12"/>
    </location>
</feature>
<protein>
    <submittedName>
        <fullName evidence="3 4">Uncharacterized protein</fullName>
    </submittedName>
</protein>
<sequence length="137" mass="15245">MTSASEPRRLLDTRLPAPPAAPATKPTLASFLRSLLDRPENQTHDGKVVMNTMLMSLLLQLLDSKAEQKRMILQMMEEMRQTMQEMKLAMADLCKLPGRVTTIEAGQLPQKQPALVKSYASTAAKPKAPPPLQPRLR</sequence>
<evidence type="ECO:0000256" key="1">
    <source>
        <dbReference type="SAM" id="Coils"/>
    </source>
</evidence>
<organism evidence="3">
    <name type="scientific">Puccinia triticina (isolate 1-1 / race 1 (BBBD))</name>
    <name type="common">Brown leaf rust fungus</name>
    <dbReference type="NCBI Taxonomy" id="630390"/>
    <lineage>
        <taxon>Eukaryota</taxon>
        <taxon>Fungi</taxon>
        <taxon>Dikarya</taxon>
        <taxon>Basidiomycota</taxon>
        <taxon>Pucciniomycotina</taxon>
        <taxon>Pucciniomycetes</taxon>
        <taxon>Pucciniales</taxon>
        <taxon>Pucciniaceae</taxon>
        <taxon>Puccinia</taxon>
    </lineage>
</organism>
<dbReference type="EMBL" id="ADAS02000037">
    <property type="protein sequence ID" value="OAV94720.1"/>
    <property type="molecule type" value="Genomic_DNA"/>
</dbReference>
<feature type="coiled-coil region" evidence="1">
    <location>
        <begin position="65"/>
        <end position="96"/>
    </location>
</feature>
<dbReference type="VEuPathDB" id="FungiDB:PTTG_26915"/>
<keyword evidence="1" id="KW-0175">Coiled coil</keyword>
<dbReference type="STRING" id="630390.A0A180GPR0"/>
<name>A0A180GPR0_PUCT1</name>
<dbReference type="EnsemblFungi" id="PTTG_26915-t43_1">
    <property type="protein sequence ID" value="PTTG_26915-t43_1-p1"/>
    <property type="gene ID" value="PTTG_26915"/>
</dbReference>
<evidence type="ECO:0000256" key="2">
    <source>
        <dbReference type="SAM" id="MobiDB-lite"/>
    </source>
</evidence>
<evidence type="ECO:0000313" key="5">
    <source>
        <dbReference type="Proteomes" id="UP000005240"/>
    </source>
</evidence>
<reference evidence="3" key="2">
    <citation type="submission" date="2016-05" db="EMBL/GenBank/DDBJ databases">
        <title>Comparative analysis highlights variable genome content of wheat rusts and divergence of the mating loci.</title>
        <authorList>
            <person name="Cuomo C.A."/>
            <person name="Bakkeren G."/>
            <person name="Szabo L."/>
            <person name="Khalil H."/>
            <person name="Joly D."/>
            <person name="Goldberg J."/>
            <person name="Young S."/>
            <person name="Zeng Q."/>
            <person name="Fellers J."/>
        </authorList>
    </citation>
    <scope>NUCLEOTIDE SEQUENCE [LARGE SCALE GENOMIC DNA]</scope>
    <source>
        <strain evidence="3">1-1 BBBD Race 1</strain>
    </source>
</reference>
<dbReference type="AlphaFoldDB" id="A0A180GPR0"/>
<reference evidence="4 5" key="3">
    <citation type="journal article" date="2017" name="G3 (Bethesda)">
        <title>Comparative analysis highlights variable genome content of wheat rusts and divergence of the mating loci.</title>
        <authorList>
            <person name="Cuomo C.A."/>
            <person name="Bakkeren G."/>
            <person name="Khalil H.B."/>
            <person name="Panwar V."/>
            <person name="Joly D."/>
            <person name="Linning R."/>
            <person name="Sakthikumar S."/>
            <person name="Song X."/>
            <person name="Adiconis X."/>
            <person name="Fan L."/>
            <person name="Goldberg J.M."/>
            <person name="Levin J.Z."/>
            <person name="Young S."/>
            <person name="Zeng Q."/>
            <person name="Anikster Y."/>
            <person name="Bruce M."/>
            <person name="Wang M."/>
            <person name="Yin C."/>
            <person name="McCallum B."/>
            <person name="Szabo L.J."/>
            <person name="Hulbert S."/>
            <person name="Chen X."/>
            <person name="Fellers J.P."/>
        </authorList>
    </citation>
    <scope>NUCLEOTIDE SEQUENCE</scope>
    <source>
        <strain evidence="4">isolate 1-1 / race 1 (BBBD)</strain>
        <strain evidence="5">Isolate 1-1 / race 1 (BBBD)</strain>
    </source>
</reference>
<feature type="region of interest" description="Disordered" evidence="2">
    <location>
        <begin position="1"/>
        <end position="24"/>
    </location>
</feature>
<evidence type="ECO:0000313" key="4">
    <source>
        <dbReference type="EnsemblFungi" id="PTTG_26915-t43_1-p1"/>
    </source>
</evidence>
<evidence type="ECO:0000313" key="3">
    <source>
        <dbReference type="EMBL" id="OAV94720.1"/>
    </source>
</evidence>
<keyword evidence="5" id="KW-1185">Reference proteome</keyword>
<reference evidence="4" key="4">
    <citation type="submission" date="2025-05" db="UniProtKB">
        <authorList>
            <consortium name="EnsemblFungi"/>
        </authorList>
    </citation>
    <scope>IDENTIFICATION</scope>
    <source>
        <strain evidence="4">isolate 1-1 / race 1 (BBBD)</strain>
    </source>
</reference>
<feature type="region of interest" description="Disordered" evidence="2">
    <location>
        <begin position="116"/>
        <end position="137"/>
    </location>
</feature>
<reference evidence="3" key="1">
    <citation type="submission" date="2009-11" db="EMBL/GenBank/DDBJ databases">
        <authorList>
            <consortium name="The Broad Institute Genome Sequencing Platform"/>
            <person name="Ward D."/>
            <person name="Feldgarden M."/>
            <person name="Earl A."/>
            <person name="Young S.K."/>
            <person name="Zeng Q."/>
            <person name="Koehrsen M."/>
            <person name="Alvarado L."/>
            <person name="Berlin A."/>
            <person name="Bochicchio J."/>
            <person name="Borenstein D."/>
            <person name="Chapman S.B."/>
            <person name="Chen Z."/>
            <person name="Engels R."/>
            <person name="Freedman E."/>
            <person name="Gellesch M."/>
            <person name="Goldberg J."/>
            <person name="Griggs A."/>
            <person name="Gujja S."/>
            <person name="Heilman E."/>
            <person name="Heiman D."/>
            <person name="Hepburn T."/>
            <person name="Howarth C."/>
            <person name="Jen D."/>
            <person name="Larson L."/>
            <person name="Lewis B."/>
            <person name="Mehta T."/>
            <person name="Park D."/>
            <person name="Pearson M."/>
            <person name="Roberts A."/>
            <person name="Saif S."/>
            <person name="Shea T."/>
            <person name="Shenoy N."/>
            <person name="Sisk P."/>
            <person name="Stolte C."/>
            <person name="Sykes S."/>
            <person name="Thomson T."/>
            <person name="Walk T."/>
            <person name="White J."/>
            <person name="Yandava C."/>
            <person name="Izard J."/>
            <person name="Baranova O.V."/>
            <person name="Blanton J.M."/>
            <person name="Tanner A.C."/>
            <person name="Dewhirst F.E."/>
            <person name="Haas B."/>
            <person name="Nusbaum C."/>
            <person name="Birren B."/>
        </authorList>
    </citation>
    <scope>NUCLEOTIDE SEQUENCE [LARGE SCALE GENOMIC DNA]</scope>
    <source>
        <strain evidence="3">1-1 BBBD Race 1</strain>
    </source>
</reference>
<feature type="compositionally biased region" description="Pro residues" evidence="2">
    <location>
        <begin position="127"/>
        <end position="137"/>
    </location>
</feature>
<accession>A0A180GPR0</accession>
<proteinExistence type="predicted"/>
<gene>
    <name evidence="3" type="ORF">PTTG_26915</name>
</gene>
<dbReference type="Proteomes" id="UP000005240">
    <property type="component" value="Unassembled WGS sequence"/>
</dbReference>